<dbReference type="PRINTS" id="PR00625">
    <property type="entry name" value="JDOMAIN"/>
</dbReference>
<keyword evidence="2" id="KW-1133">Transmembrane helix</keyword>
<feature type="compositionally biased region" description="Gly residues" evidence="1">
    <location>
        <begin position="181"/>
        <end position="202"/>
    </location>
</feature>
<accession>A0A6A6DXA6</accession>
<dbReference type="PANTHER" id="PTHR44825">
    <property type="match status" value="1"/>
</dbReference>
<dbReference type="CDD" id="cd06257">
    <property type="entry name" value="DnaJ"/>
    <property type="match status" value="1"/>
</dbReference>
<name>A0A6A6DXA6_9PEZI</name>
<keyword evidence="2" id="KW-0812">Transmembrane</keyword>
<dbReference type="PANTHER" id="PTHR44825:SF1">
    <property type="entry name" value="DNAJ HOMOLOG SUBFAMILY C MEMBER 4"/>
    <property type="match status" value="1"/>
</dbReference>
<evidence type="ECO:0000313" key="5">
    <source>
        <dbReference type="Proteomes" id="UP000800200"/>
    </source>
</evidence>
<dbReference type="InterPro" id="IPR036869">
    <property type="entry name" value="J_dom_sf"/>
</dbReference>
<dbReference type="PROSITE" id="PS50076">
    <property type="entry name" value="DNAJ_2"/>
    <property type="match status" value="1"/>
</dbReference>
<dbReference type="SUPFAM" id="SSF46565">
    <property type="entry name" value="Chaperone J-domain"/>
    <property type="match status" value="1"/>
</dbReference>
<feature type="transmembrane region" description="Helical" evidence="2">
    <location>
        <begin position="247"/>
        <end position="268"/>
    </location>
</feature>
<dbReference type="InterPro" id="IPR001623">
    <property type="entry name" value="DnaJ_domain"/>
</dbReference>
<evidence type="ECO:0000313" key="4">
    <source>
        <dbReference type="EMBL" id="KAF2184317.1"/>
    </source>
</evidence>
<dbReference type="Pfam" id="PF00226">
    <property type="entry name" value="DnaJ"/>
    <property type="match status" value="1"/>
</dbReference>
<dbReference type="Proteomes" id="UP000800200">
    <property type="component" value="Unassembled WGS sequence"/>
</dbReference>
<dbReference type="OrthoDB" id="10250354at2759"/>
<protein>
    <submittedName>
        <fullName evidence="4">DnaJ-domain-containing protein</fullName>
    </submittedName>
</protein>
<feature type="compositionally biased region" description="Basic and acidic residues" evidence="1">
    <location>
        <begin position="209"/>
        <end position="222"/>
    </location>
</feature>
<dbReference type="AlphaFoldDB" id="A0A6A6DXA6"/>
<reference evidence="4" key="1">
    <citation type="journal article" date="2020" name="Stud. Mycol.">
        <title>101 Dothideomycetes genomes: a test case for predicting lifestyles and emergence of pathogens.</title>
        <authorList>
            <person name="Haridas S."/>
            <person name="Albert R."/>
            <person name="Binder M."/>
            <person name="Bloem J."/>
            <person name="Labutti K."/>
            <person name="Salamov A."/>
            <person name="Andreopoulos B."/>
            <person name="Baker S."/>
            <person name="Barry K."/>
            <person name="Bills G."/>
            <person name="Bluhm B."/>
            <person name="Cannon C."/>
            <person name="Castanera R."/>
            <person name="Culley D."/>
            <person name="Daum C."/>
            <person name="Ezra D."/>
            <person name="Gonzalez J."/>
            <person name="Henrissat B."/>
            <person name="Kuo A."/>
            <person name="Liang C."/>
            <person name="Lipzen A."/>
            <person name="Lutzoni F."/>
            <person name="Magnuson J."/>
            <person name="Mondo S."/>
            <person name="Nolan M."/>
            <person name="Ohm R."/>
            <person name="Pangilinan J."/>
            <person name="Park H.-J."/>
            <person name="Ramirez L."/>
            <person name="Alfaro M."/>
            <person name="Sun H."/>
            <person name="Tritt A."/>
            <person name="Yoshinaga Y."/>
            <person name="Zwiers L.-H."/>
            <person name="Turgeon B."/>
            <person name="Goodwin S."/>
            <person name="Spatafora J."/>
            <person name="Crous P."/>
            <person name="Grigoriev I."/>
        </authorList>
    </citation>
    <scope>NUCLEOTIDE SEQUENCE</scope>
    <source>
        <strain evidence="4">CBS 207.26</strain>
    </source>
</reference>
<organism evidence="4 5">
    <name type="scientific">Zopfia rhizophila CBS 207.26</name>
    <dbReference type="NCBI Taxonomy" id="1314779"/>
    <lineage>
        <taxon>Eukaryota</taxon>
        <taxon>Fungi</taxon>
        <taxon>Dikarya</taxon>
        <taxon>Ascomycota</taxon>
        <taxon>Pezizomycotina</taxon>
        <taxon>Dothideomycetes</taxon>
        <taxon>Dothideomycetes incertae sedis</taxon>
        <taxon>Zopfiaceae</taxon>
        <taxon>Zopfia</taxon>
    </lineage>
</organism>
<evidence type="ECO:0000259" key="3">
    <source>
        <dbReference type="PROSITE" id="PS50076"/>
    </source>
</evidence>
<keyword evidence="5" id="KW-1185">Reference proteome</keyword>
<gene>
    <name evidence="4" type="ORF">K469DRAFT_580171</name>
</gene>
<dbReference type="Gene3D" id="1.10.287.110">
    <property type="entry name" value="DnaJ domain"/>
    <property type="match status" value="1"/>
</dbReference>
<feature type="region of interest" description="Disordered" evidence="1">
    <location>
        <begin position="116"/>
        <end position="222"/>
    </location>
</feature>
<feature type="domain" description="J" evidence="3">
    <location>
        <begin position="47"/>
        <end position="112"/>
    </location>
</feature>
<dbReference type="EMBL" id="ML994638">
    <property type="protein sequence ID" value="KAF2184317.1"/>
    <property type="molecule type" value="Genomic_DNA"/>
</dbReference>
<proteinExistence type="predicted"/>
<evidence type="ECO:0000256" key="2">
    <source>
        <dbReference type="SAM" id="Phobius"/>
    </source>
</evidence>
<dbReference type="InterPro" id="IPR052763">
    <property type="entry name" value="DnaJ_C4"/>
</dbReference>
<feature type="compositionally biased region" description="Low complexity" evidence="1">
    <location>
        <begin position="125"/>
        <end position="143"/>
    </location>
</feature>
<dbReference type="SMART" id="SM00271">
    <property type="entry name" value="DnaJ"/>
    <property type="match status" value="1"/>
</dbReference>
<evidence type="ECO:0000256" key="1">
    <source>
        <dbReference type="SAM" id="MobiDB-lite"/>
    </source>
</evidence>
<keyword evidence="2" id="KW-0472">Membrane</keyword>
<sequence length="285" mass="31839">MPFRSPCLPWHIHPPPRPRLRPPCLLQSPLASHFYSSTRYQSDSTPNHYEILHLTPSATPQEIKRQFFTLSKLHHPDKNPDDPTASTRFVQISEAYHVLSVPEKRAQYDHHLHASRHLHHRHGTHSQGSFSSASFAGSRPASGLSKKRGTFRGPPPSFYKGGGYGKHGAKRTEYAHQNTPGGSGQDEGSYGQFGGFGPGQTGQGNEVPHFNDQRHKRTHDQVNEHIYARRRKRASEHIPDELDRSGMLINFLLVSGALGLIAWSAVIFTKDNGSGNQKGKENQES</sequence>